<evidence type="ECO:0000256" key="4">
    <source>
        <dbReference type="ARBA" id="ARBA00022692"/>
    </source>
</evidence>
<reference evidence="10" key="1">
    <citation type="submission" date="2023-03" db="EMBL/GenBank/DDBJ databases">
        <title>Massive genome expansion in bonnet fungi (Mycena s.s.) driven by repeated elements and novel gene families across ecological guilds.</title>
        <authorList>
            <consortium name="Lawrence Berkeley National Laboratory"/>
            <person name="Harder C.B."/>
            <person name="Miyauchi S."/>
            <person name="Viragh M."/>
            <person name="Kuo A."/>
            <person name="Thoen E."/>
            <person name="Andreopoulos B."/>
            <person name="Lu D."/>
            <person name="Skrede I."/>
            <person name="Drula E."/>
            <person name="Henrissat B."/>
            <person name="Morin E."/>
            <person name="Kohler A."/>
            <person name="Barry K."/>
            <person name="LaButti K."/>
            <person name="Morin E."/>
            <person name="Salamov A."/>
            <person name="Lipzen A."/>
            <person name="Mereny Z."/>
            <person name="Hegedus B."/>
            <person name="Baldrian P."/>
            <person name="Stursova M."/>
            <person name="Weitz H."/>
            <person name="Taylor A."/>
            <person name="Grigoriev I.V."/>
            <person name="Nagy L.G."/>
            <person name="Martin F."/>
            <person name="Kauserud H."/>
        </authorList>
    </citation>
    <scope>NUCLEOTIDE SEQUENCE</scope>
    <source>
        <strain evidence="10">9284</strain>
    </source>
</reference>
<dbReference type="GO" id="GO:0005886">
    <property type="term" value="C:plasma membrane"/>
    <property type="evidence" value="ECO:0007669"/>
    <property type="project" value="UniProtKB-ARBA"/>
</dbReference>
<feature type="transmembrane region" description="Helical" evidence="9">
    <location>
        <begin position="270"/>
        <end position="291"/>
    </location>
</feature>
<gene>
    <name evidence="10" type="ORF">FB45DRAFT_1061763</name>
</gene>
<feature type="transmembrane region" description="Helical" evidence="9">
    <location>
        <begin position="527"/>
        <end position="549"/>
    </location>
</feature>
<keyword evidence="6 9" id="KW-0472">Membrane</keyword>
<evidence type="ECO:0000256" key="9">
    <source>
        <dbReference type="SAM" id="Phobius"/>
    </source>
</evidence>
<evidence type="ECO:0000256" key="2">
    <source>
        <dbReference type="ARBA" id="ARBA00005982"/>
    </source>
</evidence>
<feature type="transmembrane region" description="Helical" evidence="9">
    <location>
        <begin position="443"/>
        <end position="464"/>
    </location>
</feature>
<feature type="transmembrane region" description="Helical" evidence="9">
    <location>
        <begin position="156"/>
        <end position="179"/>
    </location>
</feature>
<dbReference type="SUPFAM" id="SSF103473">
    <property type="entry name" value="MFS general substrate transporter"/>
    <property type="match status" value="1"/>
</dbReference>
<evidence type="ECO:0000256" key="6">
    <source>
        <dbReference type="ARBA" id="ARBA00023136"/>
    </source>
</evidence>
<feature type="transmembrane region" description="Helical" evidence="9">
    <location>
        <begin position="491"/>
        <end position="515"/>
    </location>
</feature>
<dbReference type="PROSITE" id="PS01023">
    <property type="entry name" value="PTR2_2"/>
    <property type="match status" value="1"/>
</dbReference>
<evidence type="ECO:0000313" key="10">
    <source>
        <dbReference type="EMBL" id="KAJ7622152.1"/>
    </source>
</evidence>
<dbReference type="FunFam" id="1.20.1250.20:FF:000085">
    <property type="entry name" value="MFS peptide transporter Ptr2"/>
    <property type="match status" value="1"/>
</dbReference>
<keyword evidence="5 9" id="KW-1133">Transmembrane helix</keyword>
<dbReference type="EMBL" id="JARKIF010000015">
    <property type="protein sequence ID" value="KAJ7622152.1"/>
    <property type="molecule type" value="Genomic_DNA"/>
</dbReference>
<protein>
    <submittedName>
        <fullName evidence="10">POT family-domain-containing protein</fullName>
    </submittedName>
</protein>
<dbReference type="Gene3D" id="1.20.1250.20">
    <property type="entry name" value="MFS general substrate transporter like domains"/>
    <property type="match status" value="1"/>
</dbReference>
<feature type="transmembrane region" description="Helical" evidence="9">
    <location>
        <begin position="245"/>
        <end position="264"/>
    </location>
</feature>
<name>A0AAD7FG12_9AGAR</name>
<dbReference type="InterPro" id="IPR018456">
    <property type="entry name" value="PTR2_symporter_CS"/>
</dbReference>
<keyword evidence="4 7" id="KW-0812">Transmembrane</keyword>
<organism evidence="10 11">
    <name type="scientific">Roridomyces roridus</name>
    <dbReference type="NCBI Taxonomy" id="1738132"/>
    <lineage>
        <taxon>Eukaryota</taxon>
        <taxon>Fungi</taxon>
        <taxon>Dikarya</taxon>
        <taxon>Basidiomycota</taxon>
        <taxon>Agaricomycotina</taxon>
        <taxon>Agaricomycetes</taxon>
        <taxon>Agaricomycetidae</taxon>
        <taxon>Agaricales</taxon>
        <taxon>Marasmiineae</taxon>
        <taxon>Mycenaceae</taxon>
        <taxon>Roridomyces</taxon>
    </lineage>
</organism>
<evidence type="ECO:0000256" key="1">
    <source>
        <dbReference type="ARBA" id="ARBA00004141"/>
    </source>
</evidence>
<evidence type="ECO:0000256" key="7">
    <source>
        <dbReference type="RuleBase" id="RU003755"/>
    </source>
</evidence>
<dbReference type="AlphaFoldDB" id="A0AAD7FG12"/>
<evidence type="ECO:0000256" key="3">
    <source>
        <dbReference type="ARBA" id="ARBA00022448"/>
    </source>
</evidence>
<feature type="transmembrane region" description="Helical" evidence="9">
    <location>
        <begin position="185"/>
        <end position="207"/>
    </location>
</feature>
<keyword evidence="11" id="KW-1185">Reference proteome</keyword>
<dbReference type="Proteomes" id="UP001221142">
    <property type="component" value="Unassembled WGS sequence"/>
</dbReference>
<sequence length="605" mass="66508">MAGLQTDIDAIMAESEVLKHTSEKHLDEKHDAESSVEHFEPDGIHDGLEFPTEEEIATLRRVSDALPWNAYLIASVEAAERFSFYGSSVVFTNFLQQRLPAGSHTGAGGADGQSGALGRGQQTSTGLGTFYQFWCYVTPLLGAYIADAHLGRFNTVCIAVAIALVGHIILVISAVPGVIEHSQSALGVFVLAEIIMGFGTGLFKANISPLVAEQYRRTKLFISTTRSGERVIVDPAMTVSRVYMYFYLFINIGALAGQISMAYAEKYVGFWLSYTLPTIVFLFCPLVLLAARKRYIRSPPTGSVLALALHAFGYAAKGKWSWNPVTTVRNIGSADFWEAAKPSRVQGERPAWMTFDDLWVDELKRGLSACWVFCWYPIYWLTYNQLNNNLVSQAATMTTHSVPNDVISNLDPFALIIFIPITDQILYPALQRWGWNFTALKRICAGFFFGAAAMIWAAVVQHYIYKTNACGDRVATCLDGEGNTVVSSLNIWIQTGAYVLLAFSEIMASITGLEYAFTKAPKNMRSLVMALFLFMSAIASALGEAFVALSTDPLLVWNYGSMAVLALIAGGLFWLHVHNLDKEEDKLNNLPEGHLAGQPMIVSPA</sequence>
<feature type="transmembrane region" description="Helical" evidence="9">
    <location>
        <begin position="555"/>
        <end position="577"/>
    </location>
</feature>
<dbReference type="InterPro" id="IPR036259">
    <property type="entry name" value="MFS_trans_sf"/>
</dbReference>
<evidence type="ECO:0000256" key="5">
    <source>
        <dbReference type="ARBA" id="ARBA00022989"/>
    </source>
</evidence>
<dbReference type="InterPro" id="IPR000109">
    <property type="entry name" value="POT_fam"/>
</dbReference>
<dbReference type="GO" id="GO:0071916">
    <property type="term" value="F:dipeptide transmembrane transporter activity"/>
    <property type="evidence" value="ECO:0007669"/>
    <property type="project" value="UniProtKB-ARBA"/>
</dbReference>
<comment type="caution">
    <text evidence="10">The sequence shown here is derived from an EMBL/GenBank/DDBJ whole genome shotgun (WGS) entry which is preliminary data.</text>
</comment>
<keyword evidence="3 7" id="KW-0813">Transport</keyword>
<evidence type="ECO:0000256" key="8">
    <source>
        <dbReference type="SAM" id="MobiDB-lite"/>
    </source>
</evidence>
<proteinExistence type="inferred from homology"/>
<comment type="similarity">
    <text evidence="2 7">Belongs to the major facilitator superfamily. Proton-dependent oligopeptide transporter (POT/PTR) (TC 2.A.17) family.</text>
</comment>
<comment type="subcellular location">
    <subcellularLocation>
        <location evidence="1 7">Membrane</location>
        <topology evidence="1 7">Multi-pass membrane protein</topology>
    </subcellularLocation>
</comment>
<dbReference type="PANTHER" id="PTHR11654">
    <property type="entry name" value="OLIGOPEPTIDE TRANSPORTER-RELATED"/>
    <property type="match status" value="1"/>
</dbReference>
<accession>A0AAD7FG12</accession>
<feature type="region of interest" description="Disordered" evidence="8">
    <location>
        <begin position="22"/>
        <end position="47"/>
    </location>
</feature>
<dbReference type="Pfam" id="PF00854">
    <property type="entry name" value="PTR2"/>
    <property type="match status" value="1"/>
</dbReference>
<evidence type="ECO:0000313" key="11">
    <source>
        <dbReference type="Proteomes" id="UP001221142"/>
    </source>
</evidence>